<proteinExistence type="predicted"/>
<sequence length="43" mass="5083">MEQLEYHKGEMCPYAEKTGRDPLLCQEGFCCSCQIWYDFSTIK</sequence>
<gene>
    <name evidence="1" type="ORF">S12H4_38253</name>
</gene>
<dbReference type="EMBL" id="BARW01023005">
    <property type="protein sequence ID" value="GAI90712.1"/>
    <property type="molecule type" value="Genomic_DNA"/>
</dbReference>
<comment type="caution">
    <text evidence="1">The sequence shown here is derived from an EMBL/GenBank/DDBJ whole genome shotgun (WGS) entry which is preliminary data.</text>
</comment>
<name>X1SCF6_9ZZZZ</name>
<reference evidence="1" key="1">
    <citation type="journal article" date="2014" name="Front. Microbiol.">
        <title>High frequency of phylogenetically diverse reductive dehalogenase-homologous genes in deep subseafloor sedimentary metagenomes.</title>
        <authorList>
            <person name="Kawai M."/>
            <person name="Futagami T."/>
            <person name="Toyoda A."/>
            <person name="Takaki Y."/>
            <person name="Nishi S."/>
            <person name="Hori S."/>
            <person name="Arai W."/>
            <person name="Tsubouchi T."/>
            <person name="Morono Y."/>
            <person name="Uchiyama I."/>
            <person name="Ito T."/>
            <person name="Fujiyama A."/>
            <person name="Inagaki F."/>
            <person name="Takami H."/>
        </authorList>
    </citation>
    <scope>NUCLEOTIDE SEQUENCE</scope>
    <source>
        <strain evidence="1">Expedition CK06-06</strain>
    </source>
</reference>
<organism evidence="1">
    <name type="scientific">marine sediment metagenome</name>
    <dbReference type="NCBI Taxonomy" id="412755"/>
    <lineage>
        <taxon>unclassified sequences</taxon>
        <taxon>metagenomes</taxon>
        <taxon>ecological metagenomes</taxon>
    </lineage>
</organism>
<evidence type="ECO:0000313" key="1">
    <source>
        <dbReference type="EMBL" id="GAI90712.1"/>
    </source>
</evidence>
<dbReference type="AlphaFoldDB" id="X1SCF6"/>
<accession>X1SCF6</accession>
<feature type="non-terminal residue" evidence="1">
    <location>
        <position position="43"/>
    </location>
</feature>
<protein>
    <submittedName>
        <fullName evidence="1">Uncharacterized protein</fullName>
    </submittedName>
</protein>